<feature type="compositionally biased region" description="Pro residues" evidence="1">
    <location>
        <begin position="271"/>
        <end position="286"/>
    </location>
</feature>
<gene>
    <name evidence="2" type="ORF">EX30DRAFT_397093</name>
</gene>
<dbReference type="AlphaFoldDB" id="A0A4S2MQL3"/>
<dbReference type="Proteomes" id="UP000298138">
    <property type="component" value="Unassembled WGS sequence"/>
</dbReference>
<feature type="compositionally biased region" description="Low complexity" evidence="1">
    <location>
        <begin position="20"/>
        <end position="29"/>
    </location>
</feature>
<dbReference type="EMBL" id="ML220131">
    <property type="protein sequence ID" value="TGZ79520.1"/>
    <property type="molecule type" value="Genomic_DNA"/>
</dbReference>
<feature type="compositionally biased region" description="Basic and acidic residues" evidence="1">
    <location>
        <begin position="127"/>
        <end position="151"/>
    </location>
</feature>
<dbReference type="OrthoDB" id="5429993at2759"/>
<accession>A0A4S2MQL3</accession>
<evidence type="ECO:0000313" key="3">
    <source>
        <dbReference type="Proteomes" id="UP000298138"/>
    </source>
</evidence>
<sequence length="542" mass="59072">MPLPVFSPSKLPTPKPPASPTTSTSSHSTQRGLPSDASPTPRSAGGSTISRRVSGESVRSYATTTTGVSGVRRSGRNQPEADGEDKIRMPPPSRRGTDVESVKDKDLVKKKSSGLGRVGSVLKRSGTTKEKEKEKSKEKGTLTLGKEEKKTGFMGRLRAGKMGSSTDKEKEKKKEEAATMERTKSVSASLRGRQSMMPQPSNTATQSLNRRQPAERPTSSSIASGHRRIPSTTTQNSSSSSSARPTTATTTAPKPKRPAFSTLTQSFTPKKPTPPPPPTPTRPPSPSTLAAQTQLLQYTCLYAASHATYAQLTKSATAKLQHRFETLARKHASTRRKLTIKQRRANISSLAAVVEAPALGAVGNRRETLRPPEEKIQRFSEAITRLEALMQSELRVLTSLFEDWITGYSPPTSDLENVPRGGENGYIARREKWIQGLGEEWRRQCMRVGRGVQESVDAIQAVVVAVMRGGEEEEGGVVGVVAEKWLEVARGVWEEVEGMWRVEESVVSREREAVRVMARGVVERRSGVEGVGTGRWARGIWA</sequence>
<dbReference type="STRING" id="341454.A0A4S2MQL3"/>
<feature type="compositionally biased region" description="Pro residues" evidence="1">
    <location>
        <begin position="1"/>
        <end position="19"/>
    </location>
</feature>
<feature type="compositionally biased region" description="Polar residues" evidence="1">
    <location>
        <begin position="196"/>
        <end position="210"/>
    </location>
</feature>
<organism evidence="2 3">
    <name type="scientific">Ascodesmis nigricans</name>
    <dbReference type="NCBI Taxonomy" id="341454"/>
    <lineage>
        <taxon>Eukaryota</taxon>
        <taxon>Fungi</taxon>
        <taxon>Dikarya</taxon>
        <taxon>Ascomycota</taxon>
        <taxon>Pezizomycotina</taxon>
        <taxon>Pezizomycetes</taxon>
        <taxon>Pezizales</taxon>
        <taxon>Ascodesmidaceae</taxon>
        <taxon>Ascodesmis</taxon>
    </lineage>
</organism>
<feature type="compositionally biased region" description="Low complexity" evidence="1">
    <location>
        <begin position="230"/>
        <end position="253"/>
    </location>
</feature>
<evidence type="ECO:0000256" key="1">
    <source>
        <dbReference type="SAM" id="MobiDB-lite"/>
    </source>
</evidence>
<keyword evidence="3" id="KW-1185">Reference proteome</keyword>
<feature type="compositionally biased region" description="Basic and acidic residues" evidence="1">
    <location>
        <begin position="95"/>
        <end position="109"/>
    </location>
</feature>
<protein>
    <submittedName>
        <fullName evidence="2">Uncharacterized protein</fullName>
    </submittedName>
</protein>
<dbReference type="InParanoid" id="A0A4S2MQL3"/>
<name>A0A4S2MQL3_9PEZI</name>
<feature type="compositionally biased region" description="Polar residues" evidence="1">
    <location>
        <begin position="37"/>
        <end position="51"/>
    </location>
</feature>
<feature type="compositionally biased region" description="Basic and acidic residues" evidence="1">
    <location>
        <begin position="166"/>
        <end position="184"/>
    </location>
</feature>
<evidence type="ECO:0000313" key="2">
    <source>
        <dbReference type="EMBL" id="TGZ79520.1"/>
    </source>
</evidence>
<proteinExistence type="predicted"/>
<feature type="region of interest" description="Disordered" evidence="1">
    <location>
        <begin position="1"/>
        <end position="288"/>
    </location>
</feature>
<reference evidence="2 3" key="1">
    <citation type="submission" date="2019-04" db="EMBL/GenBank/DDBJ databases">
        <title>Comparative genomics and transcriptomics to analyze fruiting body development in filamentous ascomycetes.</title>
        <authorList>
            <consortium name="DOE Joint Genome Institute"/>
            <person name="Lutkenhaus R."/>
            <person name="Traeger S."/>
            <person name="Breuer J."/>
            <person name="Kuo A."/>
            <person name="Lipzen A."/>
            <person name="Pangilinan J."/>
            <person name="Dilworth D."/>
            <person name="Sandor L."/>
            <person name="Poggeler S."/>
            <person name="Barry K."/>
            <person name="Grigoriev I.V."/>
            <person name="Nowrousian M."/>
        </authorList>
    </citation>
    <scope>NUCLEOTIDE SEQUENCE [LARGE SCALE GENOMIC DNA]</scope>
    <source>
        <strain evidence="2 3">CBS 389.68</strain>
    </source>
</reference>